<evidence type="ECO:0000313" key="4">
    <source>
        <dbReference type="EMBL" id="KDB52688.1"/>
    </source>
</evidence>
<protein>
    <submittedName>
        <fullName evidence="4">Methane/phenol/toluene hydroxylase</fullName>
    </submittedName>
</protein>
<dbReference type="eggNOG" id="ENOG502Z7R0">
    <property type="taxonomic scope" value="Bacteria"/>
</dbReference>
<evidence type="ECO:0000256" key="3">
    <source>
        <dbReference type="SAM" id="MobiDB-lite"/>
    </source>
</evidence>
<keyword evidence="5" id="KW-1185">Reference proteome</keyword>
<name>A0A059KNJ8_9BURK</name>
<reference evidence="4 5" key="1">
    <citation type="journal article" date="2014" name="FEMS Microbiol. Ecol.">
        <title>Sphaerotilus natans encrusted with nanoball-shaped Fe(III) oxide minerals formed by nitrate-reducing mixotrophic Fe(II) oxidation.</title>
        <authorList>
            <person name="Park S."/>
            <person name="Kim D.H."/>
            <person name="Lee J.H."/>
            <person name="Hur H.G."/>
        </authorList>
    </citation>
    <scope>NUCLEOTIDE SEQUENCE [LARGE SCALE GENOMIC DNA]</scope>
    <source>
        <strain evidence="4 5">DSM 6575</strain>
    </source>
</reference>
<dbReference type="EMBL" id="AZRA01000045">
    <property type="protein sequence ID" value="KDB52688.1"/>
    <property type="molecule type" value="Genomic_DNA"/>
</dbReference>
<dbReference type="CDD" id="cd01058">
    <property type="entry name" value="AAMH_B"/>
    <property type="match status" value="1"/>
</dbReference>
<accession>A0A059KNJ8</accession>
<proteinExistence type="predicted"/>
<dbReference type="InterPro" id="IPR012078">
    <property type="entry name" value="MP_mOase_hydro"/>
</dbReference>
<dbReference type="InterPro" id="IPR012348">
    <property type="entry name" value="RNR-like"/>
</dbReference>
<organism evidence="4 5">
    <name type="scientific">Sphaerotilus natans subsp. natans DSM 6575</name>
    <dbReference type="NCBI Taxonomy" id="1286631"/>
    <lineage>
        <taxon>Bacteria</taxon>
        <taxon>Pseudomonadati</taxon>
        <taxon>Pseudomonadota</taxon>
        <taxon>Betaproteobacteria</taxon>
        <taxon>Burkholderiales</taxon>
        <taxon>Sphaerotilaceae</taxon>
        <taxon>Sphaerotilus</taxon>
    </lineage>
</organism>
<dbReference type="Proteomes" id="UP000026714">
    <property type="component" value="Unassembled WGS sequence"/>
</dbReference>
<dbReference type="Gene3D" id="1.10.620.20">
    <property type="entry name" value="Ribonucleotide Reductase, subunit A"/>
    <property type="match status" value="1"/>
</dbReference>
<dbReference type="PIRSF" id="PIRSF000040">
    <property type="entry name" value="MMOH_comp"/>
    <property type="match status" value="1"/>
</dbReference>
<feature type="region of interest" description="Disordered" evidence="3">
    <location>
        <begin position="1"/>
        <end position="22"/>
    </location>
</feature>
<dbReference type="PATRIC" id="fig|1286631.3.peg.1723"/>
<comment type="caution">
    <text evidence="4">The sequence shown here is derived from an EMBL/GenBank/DDBJ whole genome shotgun (WGS) entry which is preliminary data.</text>
</comment>
<dbReference type="GO" id="GO:0016709">
    <property type="term" value="F:oxidoreductase activity, acting on paired donors, with incorporation or reduction of molecular oxygen, NAD(P)H as one donor, and incorporation of one atom of oxygen"/>
    <property type="evidence" value="ECO:0007669"/>
    <property type="project" value="InterPro"/>
</dbReference>
<dbReference type="AlphaFoldDB" id="A0A059KNJ8"/>
<dbReference type="RefSeq" id="WP_051631814.1">
    <property type="nucleotide sequence ID" value="NZ_AZRA01000045.1"/>
</dbReference>
<evidence type="ECO:0000313" key="5">
    <source>
        <dbReference type="Proteomes" id="UP000026714"/>
    </source>
</evidence>
<dbReference type="Pfam" id="PF02332">
    <property type="entry name" value="Phenol_Hydrox"/>
    <property type="match status" value="1"/>
</dbReference>
<gene>
    <name evidence="4" type="ORF">X805_17520</name>
</gene>
<dbReference type="InterPro" id="IPR003430">
    <property type="entry name" value="Phenol_Hydrox"/>
</dbReference>
<evidence type="ECO:0000256" key="2">
    <source>
        <dbReference type="ARBA" id="ARBA00023033"/>
    </source>
</evidence>
<dbReference type="InterPro" id="IPR009078">
    <property type="entry name" value="Ferritin-like_SF"/>
</dbReference>
<evidence type="ECO:0000256" key="1">
    <source>
        <dbReference type="ARBA" id="ARBA00023002"/>
    </source>
</evidence>
<keyword evidence="1" id="KW-0560">Oxidoreductase</keyword>
<dbReference type="SUPFAM" id="SSF47240">
    <property type="entry name" value="Ferritin-like"/>
    <property type="match status" value="1"/>
</dbReference>
<dbReference type="STRING" id="34103.SAMN05421778_103189"/>
<keyword evidence="2" id="KW-0503">Monooxygenase</keyword>
<sequence length="332" mass="37834">MSTPQAAPAVPKPLKTWSHLSGRRKKPTEYEVVSVDLHTTTDHPEAPFELDANMPMSMWFRQYRSGSPLRHPDWNQFRDPAEMTYRVYNIVQDGQESFVCGLLDQMSERGHDSMLESTWAGSLARRYAPMRYLFHTLQMMSAYVTLMAPASTLSNCASYQTGDHFRWLSHTAYRTAELARTFPDLGFGQSERGYWEDDVAWQGLRELMERALVTWDWAEACFVLNVVVKPAVEEGVMLTLADAARQNGDSVLPLVVDSQLHDARRHRRWSTAWVAMAMEQEGNREVLQGWLARWQPLADRAVRSYCATLPDGEAAADRALKVVASHHRVMGL</sequence>